<dbReference type="GO" id="GO:0005929">
    <property type="term" value="C:cilium"/>
    <property type="evidence" value="ECO:0007669"/>
    <property type="project" value="TreeGrafter"/>
</dbReference>
<organism evidence="2 3">
    <name type="scientific">Salpingoeca rosetta (strain ATCC 50818 / BSB-021)</name>
    <dbReference type="NCBI Taxonomy" id="946362"/>
    <lineage>
        <taxon>Eukaryota</taxon>
        <taxon>Choanoflagellata</taxon>
        <taxon>Craspedida</taxon>
        <taxon>Salpingoecidae</taxon>
        <taxon>Salpingoeca</taxon>
    </lineage>
</organism>
<dbReference type="InParanoid" id="F2U1U0"/>
<protein>
    <recommendedName>
        <fullName evidence="1">F5/8 type C domain-containing protein</fullName>
    </recommendedName>
</protein>
<evidence type="ECO:0000259" key="1">
    <source>
        <dbReference type="Pfam" id="PF00754"/>
    </source>
</evidence>
<gene>
    <name evidence="2" type="ORF">PTSG_02307</name>
</gene>
<evidence type="ECO:0000313" key="2">
    <source>
        <dbReference type="EMBL" id="EGD81592.1"/>
    </source>
</evidence>
<dbReference type="InterPro" id="IPR000421">
    <property type="entry name" value="FA58C"/>
</dbReference>
<dbReference type="KEGG" id="sre:PTSG_02307"/>
<dbReference type="EMBL" id="GL832959">
    <property type="protein sequence ID" value="EGD81592.1"/>
    <property type="molecule type" value="Genomic_DNA"/>
</dbReference>
<dbReference type="AlphaFoldDB" id="F2U1U0"/>
<dbReference type="PANTHER" id="PTHR33906">
    <property type="entry name" value="INTRAFLAGELLAR TRANSPORT PROTEIN 25 HOMOLOG"/>
    <property type="match status" value="1"/>
</dbReference>
<dbReference type="GO" id="GO:0042073">
    <property type="term" value="P:intraciliary transport"/>
    <property type="evidence" value="ECO:0007669"/>
    <property type="project" value="InterPro"/>
</dbReference>
<dbReference type="InterPro" id="IPR033558">
    <property type="entry name" value="IFT25"/>
</dbReference>
<dbReference type="Pfam" id="PF00754">
    <property type="entry name" value="F5_F8_type_C"/>
    <property type="match status" value="1"/>
</dbReference>
<evidence type="ECO:0000313" key="3">
    <source>
        <dbReference type="Proteomes" id="UP000007799"/>
    </source>
</evidence>
<dbReference type="OMA" id="MWTRNAK"/>
<dbReference type="SUPFAM" id="SSF49785">
    <property type="entry name" value="Galactose-binding domain-like"/>
    <property type="match status" value="1"/>
</dbReference>
<dbReference type="FunCoup" id="F2U1U0">
    <property type="interactions" value="100"/>
</dbReference>
<sequence length="139" mass="15347">MPNVCKESEGAHVVLATSWDPEHPPEALVDGEEGTFWSTTGMYPQEIVITFPAATRVTTLETKSACIKNIVIQKSSNQSPAGWDDLTSTELTHSEGHVQLEDHKIDPCIIRHIRIIIKSGYEPFVALYSIVMEGTPIES</sequence>
<dbReference type="GO" id="GO:0030992">
    <property type="term" value="C:intraciliary transport particle B"/>
    <property type="evidence" value="ECO:0007669"/>
    <property type="project" value="InterPro"/>
</dbReference>
<accession>F2U1U0</accession>
<dbReference type="STRING" id="946362.F2U1U0"/>
<dbReference type="GeneID" id="16077389"/>
<feature type="domain" description="F5/8 type C" evidence="1">
    <location>
        <begin position="17"/>
        <end position="120"/>
    </location>
</feature>
<dbReference type="OrthoDB" id="271080at2759"/>
<reference evidence="2" key="1">
    <citation type="submission" date="2009-08" db="EMBL/GenBank/DDBJ databases">
        <title>Annotation of Salpingoeca rosetta.</title>
        <authorList>
            <consortium name="The Broad Institute Genome Sequencing Platform"/>
            <person name="Russ C."/>
            <person name="Cuomo C."/>
            <person name="Burger G."/>
            <person name="Gray M.W."/>
            <person name="Holland P.W.H."/>
            <person name="King N."/>
            <person name="Lang F.B.F."/>
            <person name="Roger A.J."/>
            <person name="Ruiz-Trillo I."/>
            <person name="Young S.K."/>
            <person name="Zeng Q."/>
            <person name="Gargeya S."/>
            <person name="Alvarado L."/>
            <person name="Berlin A."/>
            <person name="Chapman S.B."/>
            <person name="Chen Z."/>
            <person name="Freedman E."/>
            <person name="Gellesch M."/>
            <person name="Goldberg J."/>
            <person name="Griggs A."/>
            <person name="Gujja S."/>
            <person name="Heilman E."/>
            <person name="Heiman D."/>
            <person name="Howarth C."/>
            <person name="Mehta T."/>
            <person name="Neiman D."/>
            <person name="Pearson M."/>
            <person name="Roberts A."/>
            <person name="Saif S."/>
            <person name="Shea T."/>
            <person name="Shenoy N."/>
            <person name="Sisk P."/>
            <person name="Stolte C."/>
            <person name="Sykes S."/>
            <person name="White J."/>
            <person name="Yandava C."/>
            <person name="Haas B."/>
            <person name="Nusbaum C."/>
            <person name="Birren B."/>
        </authorList>
    </citation>
    <scope>NUCLEOTIDE SEQUENCE</scope>
    <source>
        <strain evidence="2">ATCC 50818</strain>
    </source>
</reference>
<dbReference type="InterPro" id="IPR008979">
    <property type="entry name" value="Galactose-bd-like_sf"/>
</dbReference>
<dbReference type="PANTHER" id="PTHR33906:SF1">
    <property type="entry name" value="INTRAFLAGELLAR TRANSPORT PROTEIN 25 HOMOLOG"/>
    <property type="match status" value="1"/>
</dbReference>
<dbReference type="RefSeq" id="XP_004996796.1">
    <property type="nucleotide sequence ID" value="XM_004996739.1"/>
</dbReference>
<name>F2U1U0_SALR5</name>
<keyword evidence="3" id="KW-1185">Reference proteome</keyword>
<dbReference type="Gene3D" id="2.60.120.260">
    <property type="entry name" value="Galactose-binding domain-like"/>
    <property type="match status" value="1"/>
</dbReference>
<dbReference type="Proteomes" id="UP000007799">
    <property type="component" value="Unassembled WGS sequence"/>
</dbReference>
<dbReference type="eggNOG" id="KOG3437">
    <property type="taxonomic scope" value="Eukaryota"/>
</dbReference>
<proteinExistence type="predicted"/>